<keyword evidence="1" id="KW-0472">Membrane</keyword>
<dbReference type="EMBL" id="RSED01000001">
    <property type="protein sequence ID" value="RRS06161.1"/>
    <property type="molecule type" value="Genomic_DNA"/>
</dbReference>
<dbReference type="InterPro" id="IPR013686">
    <property type="entry name" value="Polypept-transport_assoc_ShlB"/>
</dbReference>
<keyword evidence="2" id="KW-0812">Transmembrane</keyword>
<dbReference type="PANTHER" id="PTHR34597:SF1">
    <property type="entry name" value="HEME_HEMOPEXIN TRANSPORTER PROTEIN HUXB"/>
    <property type="match status" value="1"/>
</dbReference>
<evidence type="ECO:0000256" key="3">
    <source>
        <dbReference type="ARBA" id="ARBA00023237"/>
    </source>
</evidence>
<evidence type="ECO:0000259" key="4">
    <source>
        <dbReference type="Pfam" id="PF03865"/>
    </source>
</evidence>
<dbReference type="GO" id="GO:0046819">
    <property type="term" value="P:protein secretion by the type V secretion system"/>
    <property type="evidence" value="ECO:0007669"/>
    <property type="project" value="TreeGrafter"/>
</dbReference>
<evidence type="ECO:0000256" key="1">
    <source>
        <dbReference type="ARBA" id="ARBA00022452"/>
    </source>
</evidence>
<dbReference type="AlphaFoldDB" id="A0A426VHG1"/>
<feature type="domain" description="Polypeptide-transport-associated ShlB-type" evidence="5">
    <location>
        <begin position="136"/>
        <end position="196"/>
    </location>
</feature>
<keyword evidence="7" id="KW-1185">Reference proteome</keyword>
<dbReference type="GO" id="GO:0008320">
    <property type="term" value="F:protein transmembrane transporter activity"/>
    <property type="evidence" value="ECO:0007669"/>
    <property type="project" value="TreeGrafter"/>
</dbReference>
<dbReference type="Gene3D" id="2.40.160.50">
    <property type="entry name" value="membrane protein fhac: a member of the omp85/tpsb transporter family"/>
    <property type="match status" value="1"/>
</dbReference>
<proteinExistence type="predicted"/>
<feature type="domain" description="Haemolysin activator HlyB C-terminal" evidence="4">
    <location>
        <begin position="260"/>
        <end position="571"/>
    </location>
</feature>
<evidence type="ECO:0000313" key="7">
    <source>
        <dbReference type="Proteomes" id="UP000269265"/>
    </source>
</evidence>
<comment type="caution">
    <text evidence="6">The sequence shown here is derived from an EMBL/GenBank/DDBJ whole genome shotgun (WGS) entry which is preliminary data.</text>
</comment>
<protein>
    <submittedName>
        <fullName evidence="6">ShlB/FhaC/HecB family hemolysin secretion/activation protein</fullName>
    </submittedName>
</protein>
<dbReference type="Pfam" id="PF03865">
    <property type="entry name" value="ShlB"/>
    <property type="match status" value="1"/>
</dbReference>
<dbReference type="InterPro" id="IPR005565">
    <property type="entry name" value="Hemolysn_activator_HlyB_C"/>
</dbReference>
<name>A0A426VHG1_9BURK</name>
<dbReference type="Gene3D" id="3.10.20.310">
    <property type="entry name" value="membrane protein fhac"/>
    <property type="match status" value="1"/>
</dbReference>
<dbReference type="Proteomes" id="UP000269265">
    <property type="component" value="Unassembled WGS sequence"/>
</dbReference>
<gene>
    <name evidence="6" type="ORF">EIP75_00745</name>
</gene>
<accession>A0A426VHG1</accession>
<evidence type="ECO:0000313" key="6">
    <source>
        <dbReference type="EMBL" id="RRS06161.1"/>
    </source>
</evidence>
<dbReference type="Pfam" id="PF08479">
    <property type="entry name" value="POTRA_2"/>
    <property type="match status" value="1"/>
</dbReference>
<evidence type="ECO:0000259" key="5">
    <source>
        <dbReference type="Pfam" id="PF08479"/>
    </source>
</evidence>
<dbReference type="GO" id="GO:0098046">
    <property type="term" value="C:type V protein secretion system complex"/>
    <property type="evidence" value="ECO:0007669"/>
    <property type="project" value="TreeGrafter"/>
</dbReference>
<evidence type="ECO:0000256" key="2">
    <source>
        <dbReference type="ARBA" id="ARBA00022692"/>
    </source>
</evidence>
<dbReference type="InterPro" id="IPR051544">
    <property type="entry name" value="TPS_OM_transporter"/>
</dbReference>
<organism evidence="6 7">
    <name type="scientific">Aquabacterium soli</name>
    <dbReference type="NCBI Taxonomy" id="2493092"/>
    <lineage>
        <taxon>Bacteria</taxon>
        <taxon>Pseudomonadati</taxon>
        <taxon>Pseudomonadota</taxon>
        <taxon>Betaproteobacteria</taxon>
        <taxon>Burkholderiales</taxon>
        <taxon>Aquabacterium</taxon>
    </lineage>
</organism>
<reference evidence="6 7" key="1">
    <citation type="submission" date="2018-12" db="EMBL/GenBank/DDBJ databases">
        <title>The whole draft genome of Aquabacterium sp. SJQ9.</title>
        <authorList>
            <person name="Sun L."/>
            <person name="Gao X."/>
            <person name="Chen W."/>
            <person name="Huang K."/>
        </authorList>
    </citation>
    <scope>NUCLEOTIDE SEQUENCE [LARGE SCALE GENOMIC DNA]</scope>
    <source>
        <strain evidence="6 7">SJQ9</strain>
    </source>
</reference>
<dbReference type="PANTHER" id="PTHR34597">
    <property type="entry name" value="SLR1661 PROTEIN"/>
    <property type="match status" value="1"/>
</dbReference>
<keyword evidence="3" id="KW-0998">Cell outer membrane</keyword>
<sequence length="612" mass="66704">MSAAILAPNCFQLFLPCATFLQLGVRLAVAWTREPVGKTSGTARSWLLCASVACVLSQAGWAAAQTVVSPLVQEPPPGTLPNIEQLKPAQPLVKASPLESLPVPAPPPELGKPSDDITLDVKAYTVDDSAPNEVRQALHELTAPFVGPQRNYEDLVNAAAAVTRFMQRELGYYLAYAYLPEQDPKDGNVKIAILEGRLDQVILNWPEKSLVKRDVIERFLARLKPGTILKVRDVERVVFTVNDLYGIRARFEVKAGRTPGTASLVVTPQSEPRFSGRGEFDINGSRYSGEYRATAIATVASPLGLGDSLTISGLASTSGGLKFALASYSLPVGSDGLKLGVSASHVRYQLDKDIFELNLHGSADAYSVFGLYPLIRSRNLNSFALATVEQKSYTDTIAGYTTEKETKDLQLGLVGDFRDNWLTGGVNAYELTWMHGRVEMKSGNLAVPNNFDKYSLGFSRLQNIVSNRLLAYLRYKGQIASVNLDTTERFGMGGPSGIRAYAPGEGTADTAHLVTTELRWLPPESLFGRLSREMVFSVFYDVGFAKVRHASDGTPSQTDNTPTLAGAGVGFVWDRPQSFAVRMSLAWPTQGEPVNDKKERSPRVYATFVKNL</sequence>
<keyword evidence="1" id="KW-1134">Transmembrane beta strand</keyword>